<gene>
    <name evidence="4" type="ORF">BT63DRAFT_378890</name>
</gene>
<dbReference type="PANTHER" id="PTHR23509">
    <property type="entry name" value="PA-PL1 PHOSPHOLIPASE FAMILY"/>
    <property type="match status" value="1"/>
</dbReference>
<feature type="compositionally biased region" description="Basic and acidic residues" evidence="2">
    <location>
        <begin position="268"/>
        <end position="279"/>
    </location>
</feature>
<evidence type="ECO:0000313" key="5">
    <source>
        <dbReference type="Proteomes" id="UP000799302"/>
    </source>
</evidence>
<dbReference type="GO" id="GO:0004620">
    <property type="term" value="F:phospholipase activity"/>
    <property type="evidence" value="ECO:0007669"/>
    <property type="project" value="TreeGrafter"/>
</dbReference>
<feature type="compositionally biased region" description="Basic and acidic residues" evidence="2">
    <location>
        <begin position="464"/>
        <end position="477"/>
    </location>
</feature>
<dbReference type="Proteomes" id="UP000799302">
    <property type="component" value="Unassembled WGS sequence"/>
</dbReference>
<feature type="region of interest" description="Disordered" evidence="2">
    <location>
        <begin position="385"/>
        <end position="483"/>
    </location>
</feature>
<proteinExistence type="predicted"/>
<feature type="region of interest" description="Disordered" evidence="2">
    <location>
        <begin position="1"/>
        <end position="70"/>
    </location>
</feature>
<dbReference type="Pfam" id="PF23465">
    <property type="entry name" value="DUF7131"/>
    <property type="match status" value="1"/>
</dbReference>
<feature type="region of interest" description="Disordered" evidence="2">
    <location>
        <begin position="99"/>
        <end position="172"/>
    </location>
</feature>
<dbReference type="InterPro" id="IPR029058">
    <property type="entry name" value="AB_hydrolase_fold"/>
</dbReference>
<dbReference type="InterPro" id="IPR055555">
    <property type="entry name" value="PA-PLA1_DUF7131"/>
</dbReference>
<dbReference type="GO" id="GO:0005737">
    <property type="term" value="C:cytoplasm"/>
    <property type="evidence" value="ECO:0007669"/>
    <property type="project" value="TreeGrafter"/>
</dbReference>
<dbReference type="SMART" id="SM01127">
    <property type="entry name" value="DDHD"/>
    <property type="match status" value="1"/>
</dbReference>
<dbReference type="PROSITE" id="PS51043">
    <property type="entry name" value="DDHD"/>
    <property type="match status" value="1"/>
</dbReference>
<feature type="compositionally biased region" description="Low complexity" evidence="2">
    <location>
        <begin position="32"/>
        <end position="47"/>
    </location>
</feature>
<feature type="region of interest" description="Disordered" evidence="2">
    <location>
        <begin position="852"/>
        <end position="874"/>
    </location>
</feature>
<dbReference type="EMBL" id="MU004242">
    <property type="protein sequence ID" value="KAF2664566.1"/>
    <property type="molecule type" value="Genomic_DNA"/>
</dbReference>
<dbReference type="Pfam" id="PF23463">
    <property type="entry name" value="WWE_2"/>
    <property type="match status" value="1"/>
</dbReference>
<feature type="region of interest" description="Disordered" evidence="2">
    <location>
        <begin position="250"/>
        <end position="297"/>
    </location>
</feature>
<feature type="coiled-coil region" evidence="1">
    <location>
        <begin position="942"/>
        <end position="969"/>
    </location>
</feature>
<dbReference type="InterPro" id="IPR004177">
    <property type="entry name" value="DDHD_dom"/>
</dbReference>
<feature type="compositionally biased region" description="Basic and acidic residues" evidence="2">
    <location>
        <begin position="143"/>
        <end position="152"/>
    </location>
</feature>
<evidence type="ECO:0000256" key="1">
    <source>
        <dbReference type="SAM" id="Coils"/>
    </source>
</evidence>
<organism evidence="4 5">
    <name type="scientific">Microthyrium microscopicum</name>
    <dbReference type="NCBI Taxonomy" id="703497"/>
    <lineage>
        <taxon>Eukaryota</taxon>
        <taxon>Fungi</taxon>
        <taxon>Dikarya</taxon>
        <taxon>Ascomycota</taxon>
        <taxon>Pezizomycotina</taxon>
        <taxon>Dothideomycetes</taxon>
        <taxon>Dothideomycetes incertae sedis</taxon>
        <taxon>Microthyriales</taxon>
        <taxon>Microthyriaceae</taxon>
        <taxon>Microthyrium</taxon>
    </lineage>
</organism>
<dbReference type="GO" id="GO:0046872">
    <property type="term" value="F:metal ion binding"/>
    <property type="evidence" value="ECO:0007669"/>
    <property type="project" value="InterPro"/>
</dbReference>
<accession>A0A6A6TYS1</accession>
<keyword evidence="5" id="KW-1185">Reference proteome</keyword>
<dbReference type="PANTHER" id="PTHR23509:SF10">
    <property type="entry name" value="LD21067P"/>
    <property type="match status" value="1"/>
</dbReference>
<dbReference type="OrthoDB" id="431378at2759"/>
<feature type="domain" description="DDHD" evidence="3">
    <location>
        <begin position="695"/>
        <end position="1011"/>
    </location>
</feature>
<evidence type="ECO:0000313" key="4">
    <source>
        <dbReference type="EMBL" id="KAF2664566.1"/>
    </source>
</evidence>
<feature type="compositionally biased region" description="Low complexity" evidence="2">
    <location>
        <begin position="256"/>
        <end position="267"/>
    </location>
</feature>
<feature type="compositionally biased region" description="Basic and acidic residues" evidence="2">
    <location>
        <begin position="48"/>
        <end position="69"/>
    </location>
</feature>
<reference evidence="4" key="1">
    <citation type="journal article" date="2020" name="Stud. Mycol.">
        <title>101 Dothideomycetes genomes: a test case for predicting lifestyles and emergence of pathogens.</title>
        <authorList>
            <person name="Haridas S."/>
            <person name="Albert R."/>
            <person name="Binder M."/>
            <person name="Bloem J."/>
            <person name="Labutti K."/>
            <person name="Salamov A."/>
            <person name="Andreopoulos B."/>
            <person name="Baker S."/>
            <person name="Barry K."/>
            <person name="Bills G."/>
            <person name="Bluhm B."/>
            <person name="Cannon C."/>
            <person name="Castanera R."/>
            <person name="Culley D."/>
            <person name="Daum C."/>
            <person name="Ezra D."/>
            <person name="Gonzalez J."/>
            <person name="Henrissat B."/>
            <person name="Kuo A."/>
            <person name="Liang C."/>
            <person name="Lipzen A."/>
            <person name="Lutzoni F."/>
            <person name="Magnuson J."/>
            <person name="Mondo S."/>
            <person name="Nolan M."/>
            <person name="Ohm R."/>
            <person name="Pangilinan J."/>
            <person name="Park H.-J."/>
            <person name="Ramirez L."/>
            <person name="Alfaro M."/>
            <person name="Sun H."/>
            <person name="Tritt A."/>
            <person name="Yoshinaga Y."/>
            <person name="Zwiers L.-H."/>
            <person name="Turgeon B."/>
            <person name="Goodwin S."/>
            <person name="Spatafora J."/>
            <person name="Crous P."/>
            <person name="Grigoriev I."/>
        </authorList>
    </citation>
    <scope>NUCLEOTIDE SEQUENCE</scope>
    <source>
        <strain evidence="4">CBS 115976</strain>
    </source>
</reference>
<feature type="compositionally biased region" description="Basic and acidic residues" evidence="2">
    <location>
        <begin position="402"/>
        <end position="418"/>
    </location>
</feature>
<dbReference type="Pfam" id="PF02862">
    <property type="entry name" value="DDHD"/>
    <property type="match status" value="1"/>
</dbReference>
<dbReference type="InterPro" id="IPR058055">
    <property type="entry name" value="PA-PLA1"/>
</dbReference>
<sequence>MSKPESKPPANTDGPTNSAAGYLASFSPWAASSRSTTPRPGTSSGTPKEGEPKTEESPLSEARGKDHRVSKIYRLSRREYPSDCPPLVAQWYHAVDVPKRKPFSNSSNPKAADPAKPEPVPKKYVPFSSSDSRAIESGYQKLATERQKDRNRLSGVERPVSAGGDIGDINPVNKTLNEDHPATAQDSVRIPVNEDYLFDVDIERRELAPAYWLGPVYDVRRGTWFSLESGALKPLEENLANQLEDGYLKTQPWKFPSQRTRSSSQPRGRADTLRKDEPRSSSVKAPSRPETPDPKESIDITLQRAPEDKPADAQAQSALQHNLRNFRLFGTYMNSVVTYEDSSTAYIGSDDLITRMSSTMYERFAGGAHFAGVKVVRGFQDLSSKTASTTEDKTESTASTAEVEKDITESDAAKKSEDEKDEDDITEMAGGNPRRSKRETPRQALERQMSSLVTGLAPAEEAEEVRKRDEQEIRDDYNEQDGNEQGREIEHLILITHGIGQRLGLRLESINFIHDVNTLRKTMKSVYNDSADLQALNGERDQETKNCRIQLLPICWRHLLDFPKQSLKHNREEQDLGDAIGVQDDEYPTLDDITVEGVPAIRNLITDLGLDILLYQSPVYKAHISKIVLGECNRIFKLFKERNPTFHGKVSLLGHSLGSAILFDLLCNQKIDVPQSPFFPRSRTPADKEELNLQFEFDVEDFYAFGSPIGLFQMLKGRTIAARQTPNVKPAQTPYGGPQFDPFANYIEITTSSPKCRQIFNVFHPADPIAYRMEPLISPAMASMKPQALPYTKKGLFGAPVGQGFSSIGARVNQSISSYWGSFSTSIANNLLNRSLGISNEEASLLGNPMSHKAMKPSLPPPAQPAMQSESALTQPSIATTASAPLTVDDAKRMVAQGSEALETSEEGQNPPTLLNTNLETLFTGFQKQQATPESTPIEKMGDEEKEEALKKEQKLQREEIKVRALNKNGRVDYNIQEGAFDISLLASIASHLSYWGDEDVSHFMVSQLLSRQRVVKGSSKAASPMDPR</sequence>
<dbReference type="SUPFAM" id="SSF53474">
    <property type="entry name" value="alpha/beta-Hydrolases"/>
    <property type="match status" value="1"/>
</dbReference>
<dbReference type="InterPro" id="IPR057826">
    <property type="entry name" value="WWE_C20G8.02"/>
</dbReference>
<evidence type="ECO:0000256" key="2">
    <source>
        <dbReference type="SAM" id="MobiDB-lite"/>
    </source>
</evidence>
<evidence type="ECO:0000259" key="3">
    <source>
        <dbReference type="PROSITE" id="PS51043"/>
    </source>
</evidence>
<protein>
    <submittedName>
        <fullName evidence="4">DDHD-domain-containing protein</fullName>
    </submittedName>
</protein>
<dbReference type="AlphaFoldDB" id="A0A6A6TYS1"/>
<keyword evidence="1" id="KW-0175">Coiled coil</keyword>
<name>A0A6A6TYS1_9PEZI</name>